<dbReference type="SUPFAM" id="SSF51556">
    <property type="entry name" value="Metallo-dependent hydrolases"/>
    <property type="match status" value="1"/>
</dbReference>
<feature type="domain" description="Amidohydrolase-related" evidence="1">
    <location>
        <begin position="7"/>
        <end position="96"/>
    </location>
</feature>
<organism evidence="2 3">
    <name type="scientific">Streptomyces ochraceiscleroticus</name>
    <dbReference type="NCBI Taxonomy" id="47761"/>
    <lineage>
        <taxon>Bacteria</taxon>
        <taxon>Bacillati</taxon>
        <taxon>Actinomycetota</taxon>
        <taxon>Actinomycetes</taxon>
        <taxon>Kitasatosporales</taxon>
        <taxon>Streptomycetaceae</taxon>
        <taxon>Streptomyces</taxon>
    </lineage>
</organism>
<dbReference type="SUPFAM" id="SSF51338">
    <property type="entry name" value="Composite domain of metallo-dependent hydrolases"/>
    <property type="match status" value="1"/>
</dbReference>
<accession>A0ABW1MLX3</accession>
<comment type="caution">
    <text evidence="2">The sequence shown here is derived from an EMBL/GenBank/DDBJ whole genome shotgun (WGS) entry which is preliminary data.</text>
</comment>
<dbReference type="Proteomes" id="UP001596139">
    <property type="component" value="Unassembled WGS sequence"/>
</dbReference>
<dbReference type="InterPro" id="IPR032466">
    <property type="entry name" value="Metal_Hydrolase"/>
</dbReference>
<gene>
    <name evidence="2" type="ORF">ACFP4F_15605</name>
</gene>
<dbReference type="Pfam" id="PF01979">
    <property type="entry name" value="Amidohydro_1"/>
    <property type="match status" value="1"/>
</dbReference>
<keyword evidence="3" id="KW-1185">Reference proteome</keyword>
<evidence type="ECO:0000313" key="3">
    <source>
        <dbReference type="Proteomes" id="UP001596139"/>
    </source>
</evidence>
<evidence type="ECO:0000313" key="2">
    <source>
        <dbReference type="EMBL" id="MFC6063972.1"/>
    </source>
</evidence>
<sequence length="113" mass="12161">MLEGSLSAMERAGRAGVQMVFGSDLLDDMERHQSHEFRLRAQVQKPADIVRAATSTAARLLRQEGRLGTTAQGAHADLLVLGNGPLADIVVLAEPEKHLRQIVQAGRVLPSAD</sequence>
<proteinExistence type="predicted"/>
<protein>
    <submittedName>
        <fullName evidence="2">Amidohydrolase family protein</fullName>
    </submittedName>
</protein>
<dbReference type="RefSeq" id="WP_211266422.1">
    <property type="nucleotide sequence ID" value="NZ_JBHSPX010000004.1"/>
</dbReference>
<dbReference type="PANTHER" id="PTHR43135:SF3">
    <property type="entry name" value="ALPHA-D-RIBOSE 1-METHYLPHOSPHONATE 5-TRIPHOSPHATE DIPHOSPHATASE"/>
    <property type="match status" value="1"/>
</dbReference>
<dbReference type="InterPro" id="IPR006680">
    <property type="entry name" value="Amidohydro-rel"/>
</dbReference>
<dbReference type="InterPro" id="IPR011059">
    <property type="entry name" value="Metal-dep_hydrolase_composite"/>
</dbReference>
<reference evidence="3" key="1">
    <citation type="journal article" date="2019" name="Int. J. Syst. Evol. Microbiol.">
        <title>The Global Catalogue of Microorganisms (GCM) 10K type strain sequencing project: providing services to taxonomists for standard genome sequencing and annotation.</title>
        <authorList>
            <consortium name="The Broad Institute Genomics Platform"/>
            <consortium name="The Broad Institute Genome Sequencing Center for Infectious Disease"/>
            <person name="Wu L."/>
            <person name="Ma J."/>
        </authorList>
    </citation>
    <scope>NUCLEOTIDE SEQUENCE [LARGE SCALE GENOMIC DNA]</scope>
    <source>
        <strain evidence="3">CGMCC 1.15180</strain>
    </source>
</reference>
<dbReference type="Gene3D" id="3.20.20.140">
    <property type="entry name" value="Metal-dependent hydrolases"/>
    <property type="match status" value="1"/>
</dbReference>
<dbReference type="Gene3D" id="2.30.40.10">
    <property type="entry name" value="Urease, subunit C, domain 1"/>
    <property type="match status" value="1"/>
</dbReference>
<dbReference type="PANTHER" id="PTHR43135">
    <property type="entry name" value="ALPHA-D-RIBOSE 1-METHYLPHOSPHONATE 5-TRIPHOSPHATE DIPHOSPHATASE"/>
    <property type="match status" value="1"/>
</dbReference>
<dbReference type="InterPro" id="IPR051781">
    <property type="entry name" value="Metallo-dep_Hydrolase"/>
</dbReference>
<dbReference type="EMBL" id="JBHSPX010000004">
    <property type="protein sequence ID" value="MFC6063972.1"/>
    <property type="molecule type" value="Genomic_DNA"/>
</dbReference>
<name>A0ABW1MLX3_9ACTN</name>
<evidence type="ECO:0000259" key="1">
    <source>
        <dbReference type="Pfam" id="PF01979"/>
    </source>
</evidence>